<evidence type="ECO:0000313" key="13">
    <source>
        <dbReference type="EMBL" id="HIT93978.1"/>
    </source>
</evidence>
<sequence length="378" mass="41299">MRILLAGGGTGGHINPAVAIAGELAKIYPGAEFLFAAVPGNMEDTMIPKQGYPVAHIHVAGFYRSFLPWDIAHNIKAAVWLAGSGHRAEQIIKDFKPDFAIGTGGYVSGPIIRKAEQMGIPVFLHEQNAYPGVTTKMLAPRAETVFLAFEEAQARIPDAKRFEVVGNPVRQNFIGIDKQKARQQLGLDDHFTIVSVGGSLGATAINRMAADLMAWHADKGEINHIHGFGKNGRERFPKMLKERGLDLSKYPRIHAMEFIDKMHLYLAAADLVISRAGAITISELETVGAPSILVPYPYAAENHQYHNGMVLQNAGAALVVEEKDYKREWLIGEVEKFAASPERVRSFSENARKLAVTDTCARIGASIHKTLEQKGITG</sequence>
<organism evidence="13 14">
    <name type="scientific">Candidatus Faecivivens stercoripullorum</name>
    <dbReference type="NCBI Taxonomy" id="2840805"/>
    <lineage>
        <taxon>Bacteria</taxon>
        <taxon>Bacillati</taxon>
        <taxon>Bacillota</taxon>
        <taxon>Clostridia</taxon>
        <taxon>Eubacteriales</taxon>
        <taxon>Oscillospiraceae</taxon>
        <taxon>Oscillospiraceae incertae sedis</taxon>
        <taxon>Candidatus Faecivivens</taxon>
    </lineage>
</organism>
<evidence type="ECO:0000259" key="11">
    <source>
        <dbReference type="Pfam" id="PF03033"/>
    </source>
</evidence>
<dbReference type="CDD" id="cd03785">
    <property type="entry name" value="GT28_MurG"/>
    <property type="match status" value="1"/>
</dbReference>
<evidence type="ECO:0000256" key="1">
    <source>
        <dbReference type="ARBA" id="ARBA00022475"/>
    </source>
</evidence>
<dbReference type="Gene3D" id="3.40.50.2000">
    <property type="entry name" value="Glycogen Phosphorylase B"/>
    <property type="match status" value="2"/>
</dbReference>
<keyword evidence="2 10" id="KW-0132">Cell division</keyword>
<reference evidence="13" key="1">
    <citation type="submission" date="2020-10" db="EMBL/GenBank/DDBJ databases">
        <authorList>
            <person name="Gilroy R."/>
        </authorList>
    </citation>
    <scope>NUCLEOTIDE SEQUENCE</scope>
    <source>
        <strain evidence="13">ChiBcec7-5410</strain>
    </source>
</reference>
<feature type="binding site" evidence="10">
    <location>
        <position position="199"/>
    </location>
    <ligand>
        <name>UDP-N-acetyl-alpha-D-glucosamine</name>
        <dbReference type="ChEBI" id="CHEBI:57705"/>
    </ligand>
</feature>
<feature type="binding site" evidence="10">
    <location>
        <begin position="10"/>
        <end position="12"/>
    </location>
    <ligand>
        <name>UDP-N-acetyl-alpha-D-glucosamine</name>
        <dbReference type="ChEBI" id="CHEBI:57705"/>
    </ligand>
</feature>
<feature type="binding site" evidence="10">
    <location>
        <position position="128"/>
    </location>
    <ligand>
        <name>UDP-N-acetyl-alpha-D-glucosamine</name>
        <dbReference type="ChEBI" id="CHEBI:57705"/>
    </ligand>
</feature>
<comment type="subcellular location">
    <subcellularLocation>
        <location evidence="10">Cell membrane</location>
        <topology evidence="10">Peripheral membrane protein</topology>
        <orientation evidence="10">Cytoplasmic side</orientation>
    </subcellularLocation>
</comment>
<comment type="function">
    <text evidence="10">Cell wall formation. Catalyzes the transfer of a GlcNAc subunit on undecaprenyl-pyrophosphoryl-MurNAc-pentapeptide (lipid intermediate I) to form undecaprenyl-pyrophosphoryl-MurNAc-(pentapeptide)GlcNAc (lipid intermediate II).</text>
</comment>
<dbReference type="PANTHER" id="PTHR21015">
    <property type="entry name" value="UDP-N-ACETYLGLUCOSAMINE--N-ACETYLMURAMYL-(PENTAPEPTIDE) PYROPHOSPHORYL-UNDECAPRENOL N-ACETYLGLUCOSAMINE TRANSFERASE 1"/>
    <property type="match status" value="1"/>
</dbReference>
<feature type="binding site" evidence="10">
    <location>
        <position position="170"/>
    </location>
    <ligand>
        <name>UDP-N-acetyl-alpha-D-glucosamine</name>
        <dbReference type="ChEBI" id="CHEBI:57705"/>
    </ligand>
</feature>
<keyword evidence="6 10" id="KW-0573">Peptidoglycan synthesis</keyword>
<accession>A0A9D1H5E7</accession>
<evidence type="ECO:0000256" key="7">
    <source>
        <dbReference type="ARBA" id="ARBA00023136"/>
    </source>
</evidence>
<evidence type="ECO:0000313" key="14">
    <source>
        <dbReference type="Proteomes" id="UP000824160"/>
    </source>
</evidence>
<dbReference type="Pfam" id="PF03033">
    <property type="entry name" value="Glyco_transf_28"/>
    <property type="match status" value="1"/>
</dbReference>
<dbReference type="Proteomes" id="UP000824160">
    <property type="component" value="Unassembled WGS sequence"/>
</dbReference>
<evidence type="ECO:0000256" key="8">
    <source>
        <dbReference type="ARBA" id="ARBA00023306"/>
    </source>
</evidence>
<comment type="caution">
    <text evidence="13">The sequence shown here is derived from an EMBL/GenBank/DDBJ whole genome shotgun (WGS) entry which is preliminary data.</text>
</comment>
<keyword evidence="3 10" id="KW-0328">Glycosyltransferase</keyword>
<reference evidence="13" key="2">
    <citation type="journal article" date="2021" name="PeerJ">
        <title>Extensive microbial diversity within the chicken gut microbiome revealed by metagenomics and culture.</title>
        <authorList>
            <person name="Gilroy R."/>
            <person name="Ravi A."/>
            <person name="Getino M."/>
            <person name="Pursley I."/>
            <person name="Horton D.L."/>
            <person name="Alikhan N.F."/>
            <person name="Baker D."/>
            <person name="Gharbi K."/>
            <person name="Hall N."/>
            <person name="Watson M."/>
            <person name="Adriaenssens E.M."/>
            <person name="Foster-Nyarko E."/>
            <person name="Jarju S."/>
            <person name="Secka A."/>
            <person name="Antonio M."/>
            <person name="Oren A."/>
            <person name="Chaudhuri R.R."/>
            <person name="La Ragione R."/>
            <person name="Hildebrand F."/>
            <person name="Pallen M.J."/>
        </authorList>
    </citation>
    <scope>NUCLEOTIDE SEQUENCE</scope>
    <source>
        <strain evidence="13">ChiBcec7-5410</strain>
    </source>
</reference>
<dbReference type="EMBL" id="DVLW01000058">
    <property type="protein sequence ID" value="HIT93978.1"/>
    <property type="molecule type" value="Genomic_DNA"/>
</dbReference>
<dbReference type="HAMAP" id="MF_00033">
    <property type="entry name" value="MurG"/>
    <property type="match status" value="1"/>
</dbReference>
<dbReference type="PANTHER" id="PTHR21015:SF22">
    <property type="entry name" value="GLYCOSYLTRANSFERASE"/>
    <property type="match status" value="1"/>
</dbReference>
<evidence type="ECO:0000256" key="6">
    <source>
        <dbReference type="ARBA" id="ARBA00022984"/>
    </source>
</evidence>
<evidence type="ECO:0000256" key="3">
    <source>
        <dbReference type="ARBA" id="ARBA00022676"/>
    </source>
</evidence>
<dbReference type="SUPFAM" id="SSF53756">
    <property type="entry name" value="UDP-Glycosyltransferase/glycogen phosphorylase"/>
    <property type="match status" value="1"/>
</dbReference>
<dbReference type="InterPro" id="IPR007235">
    <property type="entry name" value="Glyco_trans_28_C"/>
</dbReference>
<evidence type="ECO:0000256" key="2">
    <source>
        <dbReference type="ARBA" id="ARBA00022618"/>
    </source>
</evidence>
<dbReference type="GO" id="GO:0071555">
    <property type="term" value="P:cell wall organization"/>
    <property type="evidence" value="ECO:0007669"/>
    <property type="project" value="UniProtKB-KW"/>
</dbReference>
<dbReference type="GO" id="GO:0005886">
    <property type="term" value="C:plasma membrane"/>
    <property type="evidence" value="ECO:0007669"/>
    <property type="project" value="UniProtKB-SubCell"/>
</dbReference>
<keyword evidence="8 10" id="KW-0131">Cell cycle</keyword>
<feature type="binding site" evidence="10">
    <location>
        <position position="259"/>
    </location>
    <ligand>
        <name>UDP-N-acetyl-alpha-D-glucosamine</name>
        <dbReference type="ChEBI" id="CHEBI:57705"/>
    </ligand>
</feature>
<dbReference type="GO" id="GO:0005975">
    <property type="term" value="P:carbohydrate metabolic process"/>
    <property type="evidence" value="ECO:0007669"/>
    <property type="project" value="InterPro"/>
</dbReference>
<evidence type="ECO:0000256" key="9">
    <source>
        <dbReference type="ARBA" id="ARBA00023316"/>
    </source>
</evidence>
<evidence type="ECO:0000256" key="4">
    <source>
        <dbReference type="ARBA" id="ARBA00022679"/>
    </source>
</evidence>
<name>A0A9D1H5E7_9FIRM</name>
<dbReference type="GO" id="GO:0009252">
    <property type="term" value="P:peptidoglycan biosynthetic process"/>
    <property type="evidence" value="ECO:0007669"/>
    <property type="project" value="UniProtKB-UniRule"/>
</dbReference>
<protein>
    <recommendedName>
        <fullName evidence="10">UDP-N-acetylglucosamine--N-acetylmuramyl-(pentapeptide) pyrophosphoryl-undecaprenol N-acetylglucosamine transferase</fullName>
        <ecNumber evidence="10">2.4.1.227</ecNumber>
    </recommendedName>
    <alternativeName>
        <fullName evidence="10">Undecaprenyl-PP-MurNAc-pentapeptide-UDPGlcNAc GlcNAc transferase</fullName>
    </alternativeName>
</protein>
<dbReference type="NCBIfam" id="TIGR01133">
    <property type="entry name" value="murG"/>
    <property type="match status" value="1"/>
</dbReference>
<evidence type="ECO:0000259" key="12">
    <source>
        <dbReference type="Pfam" id="PF04101"/>
    </source>
</evidence>
<keyword evidence="1 10" id="KW-1003">Cell membrane</keyword>
<dbReference type="InterPro" id="IPR004276">
    <property type="entry name" value="GlycoTrans_28_N"/>
</dbReference>
<evidence type="ECO:0000256" key="10">
    <source>
        <dbReference type="HAMAP-Rule" id="MF_00033"/>
    </source>
</evidence>
<gene>
    <name evidence="10 13" type="primary">murG</name>
    <name evidence="13" type="ORF">IAC43_02210</name>
</gene>
<keyword evidence="9 10" id="KW-0961">Cell wall biogenesis/degradation</keyword>
<keyword evidence="7 10" id="KW-0472">Membrane</keyword>
<evidence type="ECO:0000256" key="5">
    <source>
        <dbReference type="ARBA" id="ARBA00022960"/>
    </source>
</evidence>
<keyword evidence="4 10" id="KW-0808">Transferase</keyword>
<proteinExistence type="inferred from homology"/>
<comment type="catalytic activity">
    <reaction evidence="10">
        <text>di-trans,octa-cis-undecaprenyl diphospho-N-acetyl-alpha-D-muramoyl-L-alanyl-D-glutamyl-meso-2,6-diaminopimeloyl-D-alanyl-D-alanine + UDP-N-acetyl-alpha-D-glucosamine = di-trans,octa-cis-undecaprenyl diphospho-[N-acetyl-alpha-D-glucosaminyl-(1-&gt;4)]-N-acetyl-alpha-D-muramoyl-L-alanyl-D-glutamyl-meso-2,6-diaminopimeloyl-D-alanyl-D-alanine + UDP + H(+)</text>
        <dbReference type="Rhea" id="RHEA:31227"/>
        <dbReference type="ChEBI" id="CHEBI:15378"/>
        <dbReference type="ChEBI" id="CHEBI:57705"/>
        <dbReference type="ChEBI" id="CHEBI:58223"/>
        <dbReference type="ChEBI" id="CHEBI:61387"/>
        <dbReference type="ChEBI" id="CHEBI:61388"/>
        <dbReference type="EC" id="2.4.1.227"/>
    </reaction>
</comment>
<comment type="pathway">
    <text evidence="10">Cell wall biogenesis; peptidoglycan biosynthesis.</text>
</comment>
<dbReference type="GO" id="GO:0050511">
    <property type="term" value="F:undecaprenyldiphospho-muramoylpentapeptide beta-N-acetylglucosaminyltransferase activity"/>
    <property type="evidence" value="ECO:0007669"/>
    <property type="project" value="UniProtKB-UniRule"/>
</dbReference>
<dbReference type="GO" id="GO:0051301">
    <property type="term" value="P:cell division"/>
    <property type="evidence" value="ECO:0007669"/>
    <property type="project" value="UniProtKB-KW"/>
</dbReference>
<feature type="domain" description="Glycosyl transferase family 28 C-terminal" evidence="12">
    <location>
        <begin position="193"/>
        <end position="353"/>
    </location>
</feature>
<dbReference type="Pfam" id="PF04101">
    <property type="entry name" value="Glyco_tran_28_C"/>
    <property type="match status" value="1"/>
</dbReference>
<dbReference type="AlphaFoldDB" id="A0A9D1H5E7"/>
<dbReference type="GO" id="GO:0008360">
    <property type="term" value="P:regulation of cell shape"/>
    <property type="evidence" value="ECO:0007669"/>
    <property type="project" value="UniProtKB-KW"/>
</dbReference>
<comment type="caution">
    <text evidence="10">Lacks conserved residue(s) required for the propagation of feature annotation.</text>
</comment>
<dbReference type="EC" id="2.4.1.227" evidence="10"/>
<comment type="similarity">
    <text evidence="10">Belongs to the glycosyltransferase 28 family. MurG subfamily.</text>
</comment>
<keyword evidence="5 10" id="KW-0133">Cell shape</keyword>
<dbReference type="InterPro" id="IPR006009">
    <property type="entry name" value="GlcNAc_MurG"/>
</dbReference>
<feature type="binding site" evidence="10">
    <location>
        <position position="304"/>
    </location>
    <ligand>
        <name>UDP-N-acetyl-alpha-D-glucosamine</name>
        <dbReference type="ChEBI" id="CHEBI:57705"/>
    </ligand>
</feature>
<feature type="domain" description="Glycosyltransferase family 28 N-terminal" evidence="11">
    <location>
        <begin position="3"/>
        <end position="146"/>
    </location>
</feature>